<keyword evidence="3" id="KW-1185">Reference proteome</keyword>
<dbReference type="EMBL" id="KZ819433">
    <property type="protein sequence ID" value="PWN40041.1"/>
    <property type="molecule type" value="Genomic_DNA"/>
</dbReference>
<dbReference type="RefSeq" id="XP_025367201.1">
    <property type="nucleotide sequence ID" value="XM_025517166.1"/>
</dbReference>
<feature type="domain" description="F-box" evidence="1">
    <location>
        <begin position="4"/>
        <end position="51"/>
    </location>
</feature>
<dbReference type="PROSITE" id="PS50181">
    <property type="entry name" value="FBOX"/>
    <property type="match status" value="1"/>
</dbReference>
<accession>A0A316VUU1</accession>
<dbReference type="AlphaFoldDB" id="A0A316VUU1"/>
<gene>
    <name evidence="2" type="ORF">IE81DRAFT_368630</name>
</gene>
<evidence type="ECO:0000313" key="3">
    <source>
        <dbReference type="Proteomes" id="UP000245783"/>
    </source>
</evidence>
<organism evidence="2 3">
    <name type="scientific">Ceraceosorus guamensis</name>
    <dbReference type="NCBI Taxonomy" id="1522189"/>
    <lineage>
        <taxon>Eukaryota</taxon>
        <taxon>Fungi</taxon>
        <taxon>Dikarya</taxon>
        <taxon>Basidiomycota</taxon>
        <taxon>Ustilaginomycotina</taxon>
        <taxon>Exobasidiomycetes</taxon>
        <taxon>Ceraceosorales</taxon>
        <taxon>Ceraceosoraceae</taxon>
        <taxon>Ceraceosorus</taxon>
    </lineage>
</organism>
<evidence type="ECO:0000259" key="1">
    <source>
        <dbReference type="PROSITE" id="PS50181"/>
    </source>
</evidence>
<reference evidence="2 3" key="1">
    <citation type="journal article" date="2018" name="Mol. Biol. Evol.">
        <title>Broad Genomic Sampling Reveals a Smut Pathogenic Ancestry of the Fungal Clade Ustilaginomycotina.</title>
        <authorList>
            <person name="Kijpornyongpan T."/>
            <person name="Mondo S.J."/>
            <person name="Barry K."/>
            <person name="Sandor L."/>
            <person name="Lee J."/>
            <person name="Lipzen A."/>
            <person name="Pangilinan J."/>
            <person name="LaButti K."/>
            <person name="Hainaut M."/>
            <person name="Henrissat B."/>
            <person name="Grigoriev I.V."/>
            <person name="Spatafora J.W."/>
            <person name="Aime M.C."/>
        </authorList>
    </citation>
    <scope>NUCLEOTIDE SEQUENCE [LARGE SCALE GENOMIC DNA]</scope>
    <source>
        <strain evidence="2 3">MCA 4658</strain>
    </source>
</reference>
<sequence>MSSHFRMSDLPAETRSHLMTLVDAKTIIRSRRISRGWRAWFDATQEIWRSIAVQWAIISDVHAPFPTGDRRHTQGFTAIADAATASATGYFSAQTSYKVLCDEYRALSLAWSTSGALQARSPDAQGSSRACSHFRTLAWPSEARIVETNRCGSLTILLAWPSQHEPDYSIVELQIAPTTDNEPAFQSLQQLSDSKLLLQCGDMPAHTRLQSHHFTDGDHQFVVEEDADTCILKDYKLQHDKSYVVCGSLSFSPTSFTGIPIAMQVRWPMCVIVLQNQPADEEVRTRSTRICYWNLQTRATIRTVEIEDTPSCVETIDFDLEANLFVLGLEDRVHIYSANDGRLVSDTVCHPFDFQIKDEDVLSKGLLDQASTLLVSSQIYICTASLTDYKQGFKQAAIPLRWQSVEGTSLNPSYMRTE</sequence>
<dbReference type="GeneID" id="37039036"/>
<proteinExistence type="predicted"/>
<evidence type="ECO:0000313" key="2">
    <source>
        <dbReference type="EMBL" id="PWN40041.1"/>
    </source>
</evidence>
<dbReference type="Proteomes" id="UP000245783">
    <property type="component" value="Unassembled WGS sequence"/>
</dbReference>
<dbReference type="InParanoid" id="A0A316VUU1"/>
<name>A0A316VUU1_9BASI</name>
<dbReference type="SUPFAM" id="SSF69322">
    <property type="entry name" value="Tricorn protease domain 2"/>
    <property type="match status" value="1"/>
</dbReference>
<dbReference type="SUPFAM" id="SSF81383">
    <property type="entry name" value="F-box domain"/>
    <property type="match status" value="1"/>
</dbReference>
<dbReference type="InterPro" id="IPR001810">
    <property type="entry name" value="F-box_dom"/>
</dbReference>
<dbReference type="InterPro" id="IPR036047">
    <property type="entry name" value="F-box-like_dom_sf"/>
</dbReference>
<protein>
    <recommendedName>
        <fullName evidence="1">F-box domain-containing protein</fullName>
    </recommendedName>
</protein>